<evidence type="ECO:0000313" key="9">
    <source>
        <dbReference type="Proteomes" id="UP000030635"/>
    </source>
</evidence>
<dbReference type="InterPro" id="IPR052536">
    <property type="entry name" value="ABC-4_Integral_Memb_Prot"/>
</dbReference>
<accession>A0A0A7FV75</accession>
<keyword evidence="2 6" id="KW-1003">Cell membrane</keyword>
<name>A0A0A7FV75_9CLOT</name>
<dbReference type="RefSeq" id="WP_039311566.1">
    <property type="nucleotide sequence ID" value="NZ_CP006905.1"/>
</dbReference>
<dbReference type="Proteomes" id="UP000030635">
    <property type="component" value="Chromosome"/>
</dbReference>
<protein>
    <submittedName>
        <fullName evidence="8">FtsX-like permease family protein</fullName>
    </submittedName>
</protein>
<dbReference type="GO" id="GO:0055085">
    <property type="term" value="P:transmembrane transport"/>
    <property type="evidence" value="ECO:0007669"/>
    <property type="project" value="UniProtKB-UniRule"/>
</dbReference>
<keyword evidence="4 6" id="KW-1133">Transmembrane helix</keyword>
<feature type="transmembrane region" description="Helical" evidence="6">
    <location>
        <begin position="593"/>
        <end position="615"/>
    </location>
</feature>
<dbReference type="Pfam" id="PF02687">
    <property type="entry name" value="FtsX"/>
    <property type="match status" value="2"/>
</dbReference>
<dbReference type="OrthoDB" id="9781780at2"/>
<dbReference type="EMBL" id="CP006905">
    <property type="protein sequence ID" value="AIY83544.1"/>
    <property type="molecule type" value="Genomic_DNA"/>
</dbReference>
<feature type="transmembrane region" description="Helical" evidence="6">
    <location>
        <begin position="236"/>
        <end position="262"/>
    </location>
</feature>
<feature type="transmembrane region" description="Helical" evidence="6">
    <location>
        <begin position="627"/>
        <end position="653"/>
    </location>
</feature>
<feature type="transmembrane region" description="Helical" evidence="6">
    <location>
        <begin position="537"/>
        <end position="559"/>
    </location>
</feature>
<comment type="similarity">
    <text evidence="6">Belongs to the ABC-4 integral membrane protein family.</text>
</comment>
<keyword evidence="5 6" id="KW-0472">Membrane</keyword>
<keyword evidence="9" id="KW-1185">Reference proteome</keyword>
<dbReference type="PANTHER" id="PTHR46795">
    <property type="entry name" value="ABC TRANSPORTER PERMEASE-RELATED-RELATED"/>
    <property type="match status" value="1"/>
</dbReference>
<feature type="domain" description="ABC3 transporter permease C-terminal" evidence="7">
    <location>
        <begin position="546"/>
        <end position="641"/>
    </location>
</feature>
<evidence type="ECO:0000313" key="8">
    <source>
        <dbReference type="EMBL" id="AIY83544.1"/>
    </source>
</evidence>
<evidence type="ECO:0000256" key="6">
    <source>
        <dbReference type="PIRNR" id="PIRNR018968"/>
    </source>
</evidence>
<comment type="subcellular location">
    <subcellularLocation>
        <location evidence="1 6">Cell membrane</location>
        <topology evidence="1 6">Multi-pass membrane protein</topology>
    </subcellularLocation>
</comment>
<dbReference type="STRING" id="1561.NPD11_2349"/>
<dbReference type="GO" id="GO:0005886">
    <property type="term" value="C:plasma membrane"/>
    <property type="evidence" value="ECO:0007669"/>
    <property type="project" value="UniProtKB-SubCell"/>
</dbReference>
<feature type="transmembrane region" description="Helical" evidence="6">
    <location>
        <begin position="162"/>
        <end position="183"/>
    </location>
</feature>
<evidence type="ECO:0000259" key="7">
    <source>
        <dbReference type="Pfam" id="PF02687"/>
    </source>
</evidence>
<feature type="transmembrane region" description="Helical" evidence="6">
    <location>
        <begin position="113"/>
        <end position="142"/>
    </location>
</feature>
<feature type="transmembrane region" description="Helical" evidence="6">
    <location>
        <begin position="204"/>
        <end position="224"/>
    </location>
</feature>
<evidence type="ECO:0000256" key="4">
    <source>
        <dbReference type="ARBA" id="ARBA00022989"/>
    </source>
</evidence>
<dbReference type="eggNOG" id="COG0577">
    <property type="taxonomic scope" value="Bacteria"/>
</dbReference>
<evidence type="ECO:0000256" key="2">
    <source>
        <dbReference type="ARBA" id="ARBA00022475"/>
    </source>
</evidence>
<organism evidence="8 9">
    <name type="scientific">Clostridium baratii str. Sullivan</name>
    <dbReference type="NCBI Taxonomy" id="1415775"/>
    <lineage>
        <taxon>Bacteria</taxon>
        <taxon>Bacillati</taxon>
        <taxon>Bacillota</taxon>
        <taxon>Clostridia</taxon>
        <taxon>Eubacteriales</taxon>
        <taxon>Clostridiaceae</taxon>
        <taxon>Clostridium</taxon>
    </lineage>
</organism>
<proteinExistence type="inferred from homology"/>
<dbReference type="KEGG" id="cbv:U729_641"/>
<evidence type="ECO:0000256" key="5">
    <source>
        <dbReference type="ARBA" id="ARBA00023136"/>
    </source>
</evidence>
<feature type="domain" description="ABC3 transporter permease C-terminal" evidence="7">
    <location>
        <begin position="64"/>
        <end position="181"/>
    </location>
</feature>
<keyword evidence="3 6" id="KW-0812">Transmembrane</keyword>
<feature type="transmembrane region" description="Helical" evidence="6">
    <location>
        <begin position="54"/>
        <end position="79"/>
    </location>
</feature>
<gene>
    <name evidence="8" type="ORF">U729_641</name>
</gene>
<feature type="transmembrane region" description="Helical" evidence="6">
    <location>
        <begin position="17"/>
        <end position="34"/>
    </location>
</feature>
<keyword evidence="6" id="KW-0813">Transport</keyword>
<dbReference type="PANTHER" id="PTHR46795:SF3">
    <property type="entry name" value="ABC TRANSPORTER PERMEASE"/>
    <property type="match status" value="1"/>
</dbReference>
<feature type="transmembrane region" description="Helical" evidence="6">
    <location>
        <begin position="289"/>
        <end position="312"/>
    </location>
</feature>
<dbReference type="InterPro" id="IPR003838">
    <property type="entry name" value="ABC3_permease_C"/>
</dbReference>
<dbReference type="PIRSF" id="PIRSF018968">
    <property type="entry name" value="ABC_permease_BceB"/>
    <property type="match status" value="1"/>
</dbReference>
<dbReference type="HOGENOM" id="CLU_022800_1_1_9"/>
<reference evidence="8 9" key="1">
    <citation type="journal article" date="2015" name="Infect. Genet. Evol.">
        <title>Genomic sequences of six botulinum neurotoxin-producing strains representing three clostridial species illustrate the mobility and diversity of botulinum neurotoxin genes.</title>
        <authorList>
            <person name="Smith T.J."/>
            <person name="Hill K.K."/>
            <person name="Xie G."/>
            <person name="Foley B.T."/>
            <person name="Williamson C.H."/>
            <person name="Foster J.T."/>
            <person name="Johnson S.L."/>
            <person name="Chertkov O."/>
            <person name="Teshima H."/>
            <person name="Gibbons H.S."/>
            <person name="Johnsky L.A."/>
            <person name="Karavis M.A."/>
            <person name="Smith L.A."/>
        </authorList>
    </citation>
    <scope>NUCLEOTIDE SEQUENCE [LARGE SCALE GENOMIC DNA]</scope>
    <source>
        <strain evidence="8">Sullivan</strain>
    </source>
</reference>
<evidence type="ECO:0000256" key="1">
    <source>
        <dbReference type="ARBA" id="ARBA00004651"/>
    </source>
</evidence>
<sequence>MYSKLAINNVRKSFKDYTIYFLTLTFAVCIFYSFNSISAQSTMSVINDGKSDAIKIISMLMSYLSVFVSVVLGCLIIYANNFLIKRRKKELGLYMSLGMGKGKISKLLVLEELIIGVFSLVAGILLGLVASQGLSVITAKLFDISLKNYKFVVSVDGIIKTAIYFGIIYILVMIFNTIIISKYKLIDLLTAHKKNEKIKIKNPIIAGIVFIVSLIMLGTAYYLVNKVGLDVRTKEFQISILLGIIGTAAFFYGLTTFLIMVIQKNKRLYLKKLNIFTLRQMNSKINTNFVSMTVICLMLFLTISMLSVGVSFKKQNVDSNMPFDMTAYMYKDKDNNSSLESILNKNGFKIQKGDKYAYVTIYEGKEKLSDILSKHDTSKNSMNFSEMGNINVMSISDFNKIRDLKGEEPITLNNDSVLIQSNASFIKSEVDNFMKNNTKIKLQGKDYNIANKKVISEANATTGMSDIFFNVIVPDSLIKGLIPHTYYLDINYGKDNYNTSEKYYTNFFKDPSAFKEGVILANTKTELQQQMQLSTTVILYVTLYLGVIFLISSAAVLALQQLSEASDSADRYNSLRRIGASDKMINRSIFAQTLIYFALPLVLAIVHSIVGIYQANAFISAFGNSSIITASLATMGVIIVIYGGYFIATYFGYKNIVKKF</sequence>
<dbReference type="AlphaFoldDB" id="A0A0A7FV75"/>
<dbReference type="InterPro" id="IPR027022">
    <property type="entry name" value="ABC_permease_BceB-typ"/>
</dbReference>
<evidence type="ECO:0000256" key="3">
    <source>
        <dbReference type="ARBA" id="ARBA00022692"/>
    </source>
</evidence>